<protein>
    <submittedName>
        <fullName evidence="2">Uncharacterized protein</fullName>
    </submittedName>
</protein>
<dbReference type="SUPFAM" id="SSF118001">
    <property type="entry name" value="YehU-like"/>
    <property type="match status" value="1"/>
</dbReference>
<sequence>MIIPYKDITPETLENLIEEFVSREGTDNGYDETLEQKVKQVLKQLQQGEVVIVFDSNLESVNIVPYSRELEKSLQAG</sequence>
<comment type="similarity">
    <text evidence="1">Belongs to the UPF0270 family.</text>
</comment>
<evidence type="ECO:0000313" key="2">
    <source>
        <dbReference type="EMBL" id="KEQ13609.1"/>
    </source>
</evidence>
<dbReference type="PIRSF" id="PIRSF006169">
    <property type="entry name" value="UCP006169"/>
    <property type="match status" value="1"/>
</dbReference>
<dbReference type="Proteomes" id="UP000028006">
    <property type="component" value="Unassembled WGS sequence"/>
</dbReference>
<gene>
    <name evidence="2" type="ORF">GZ77_14925</name>
</gene>
<keyword evidence="3" id="KW-1185">Reference proteome</keyword>
<name>A0A081N586_9GAMM</name>
<dbReference type="InterPro" id="IPR036685">
    <property type="entry name" value="YehU-like_sf"/>
</dbReference>
<evidence type="ECO:0000256" key="1">
    <source>
        <dbReference type="ARBA" id="ARBA00006450"/>
    </source>
</evidence>
<dbReference type="EMBL" id="JOKG01000003">
    <property type="protein sequence ID" value="KEQ13609.1"/>
    <property type="molecule type" value="Genomic_DNA"/>
</dbReference>
<dbReference type="AlphaFoldDB" id="A0A081N586"/>
<dbReference type="Gene3D" id="1.10.10.610">
    <property type="entry name" value="YehU-like"/>
    <property type="match status" value="1"/>
</dbReference>
<dbReference type="NCBIfam" id="NF003438">
    <property type="entry name" value="PRK04966.1"/>
    <property type="match status" value="1"/>
</dbReference>
<reference evidence="2 3" key="1">
    <citation type="submission" date="2014-06" db="EMBL/GenBank/DDBJ databases">
        <title>Whole Genome Sequences of Three Symbiotic Endozoicomonas Bacteria.</title>
        <authorList>
            <person name="Neave M.J."/>
            <person name="Apprill A."/>
            <person name="Voolstra C.R."/>
        </authorList>
    </citation>
    <scope>NUCLEOTIDE SEQUENCE [LARGE SCALE GENOMIC DNA]</scope>
    <source>
        <strain evidence="2 3">LMG 24815</strain>
    </source>
</reference>
<dbReference type="RefSeq" id="WP_034876635.1">
    <property type="nucleotide sequence ID" value="NZ_JOKG01000003.1"/>
</dbReference>
<proteinExistence type="inferred from homology"/>
<evidence type="ECO:0000313" key="3">
    <source>
        <dbReference type="Proteomes" id="UP000028006"/>
    </source>
</evidence>
<comment type="caution">
    <text evidence="2">The sequence shown here is derived from an EMBL/GenBank/DDBJ whole genome shotgun (WGS) entry which is preliminary data.</text>
</comment>
<dbReference type="InterPro" id="IPR010648">
    <property type="entry name" value="UPF0270"/>
</dbReference>
<organism evidence="2 3">
    <name type="scientific">Endozoicomonas montiporae</name>
    <dbReference type="NCBI Taxonomy" id="1027273"/>
    <lineage>
        <taxon>Bacteria</taxon>
        <taxon>Pseudomonadati</taxon>
        <taxon>Pseudomonadota</taxon>
        <taxon>Gammaproteobacteria</taxon>
        <taxon>Oceanospirillales</taxon>
        <taxon>Endozoicomonadaceae</taxon>
        <taxon>Endozoicomonas</taxon>
    </lineage>
</organism>
<dbReference type="Pfam" id="PF06794">
    <property type="entry name" value="UPF0270"/>
    <property type="match status" value="1"/>
</dbReference>
<dbReference type="eggNOG" id="COG3089">
    <property type="taxonomic scope" value="Bacteria"/>
</dbReference>
<accession>A0A081N586</accession>